<dbReference type="InterPro" id="IPR058792">
    <property type="entry name" value="Beta-barrel_RND_2"/>
</dbReference>
<dbReference type="Proteomes" id="UP000032430">
    <property type="component" value="Chromosome I"/>
</dbReference>
<dbReference type="PANTHER" id="PTHR30097">
    <property type="entry name" value="CATION EFFLUX SYSTEM PROTEIN CUSB"/>
    <property type="match status" value="1"/>
</dbReference>
<keyword evidence="2" id="KW-0813">Transport</keyword>
<proteinExistence type="inferred from homology"/>
<dbReference type="AlphaFoldDB" id="A0A098G9R4"/>
<dbReference type="KEGG" id="lfa:LFA_3394"/>
<evidence type="ECO:0000313" key="7">
    <source>
        <dbReference type="EMBL" id="CEG58727.1"/>
    </source>
</evidence>
<dbReference type="OrthoDB" id="9806939at2"/>
<dbReference type="InterPro" id="IPR058649">
    <property type="entry name" value="CzcB_C"/>
</dbReference>
<dbReference type="Gene3D" id="2.40.30.170">
    <property type="match status" value="1"/>
</dbReference>
<evidence type="ECO:0000313" key="8">
    <source>
        <dbReference type="Proteomes" id="UP000032430"/>
    </source>
</evidence>
<dbReference type="GO" id="GO:0022857">
    <property type="term" value="F:transmembrane transporter activity"/>
    <property type="evidence" value="ECO:0007669"/>
    <property type="project" value="InterPro"/>
</dbReference>
<dbReference type="Pfam" id="PF25973">
    <property type="entry name" value="BSH_CzcB"/>
    <property type="match status" value="1"/>
</dbReference>
<dbReference type="GO" id="GO:0016020">
    <property type="term" value="C:membrane"/>
    <property type="evidence" value="ECO:0007669"/>
    <property type="project" value="InterPro"/>
</dbReference>
<evidence type="ECO:0000259" key="6">
    <source>
        <dbReference type="Pfam" id="PF25975"/>
    </source>
</evidence>
<sequence length="387" mass="42484">MKFRARISAQYQKLSTKQQSIAILLMALVCLLFITILFQYYWYSNREQSDVPPMMIRQGNQIKIPEHSPLRAQLTIKPVSVSNLPHIVSLPGVIEIDPTHNVNLLPPLTGRLTKLNANIGDLVKKDQILAEISSPDLAQASSDNDKAIATLQLATEALKRAKAVNHAGGSAVKDVQIAESNYIQSQAEAKRTANRLHTLSNNGFSSLTIRAPRDGKITALNYGLGSYITDPTAILMSLVDLSTIWVTANVPENIIGSIAPNQPVEISLSAYPNQYLQGKITFVNALVDPDTHRNKTRIALPNPDGKLQPNMYATIKVTVPQPKSILIPISALFMNNDTTSVYVETAPWTFERKIVQLGTEDGNTIRVESGLKDSDRIVVNGGIFIND</sequence>
<feature type="domain" description="CusB-like beta-barrel" evidence="4">
    <location>
        <begin position="243"/>
        <end position="318"/>
    </location>
</feature>
<keyword evidence="8" id="KW-1185">Reference proteome</keyword>
<dbReference type="FunFam" id="2.40.30.170:FF:000010">
    <property type="entry name" value="Efflux RND transporter periplasmic adaptor subunit"/>
    <property type="match status" value="1"/>
</dbReference>
<dbReference type="Pfam" id="PF25954">
    <property type="entry name" value="Beta-barrel_RND_2"/>
    <property type="match status" value="1"/>
</dbReference>
<dbReference type="Gene3D" id="2.40.420.20">
    <property type="match status" value="1"/>
</dbReference>
<dbReference type="NCBIfam" id="TIGR01730">
    <property type="entry name" value="RND_mfp"/>
    <property type="match status" value="1"/>
</dbReference>
<keyword evidence="3" id="KW-0812">Transmembrane</keyword>
<keyword evidence="3" id="KW-1133">Transmembrane helix</keyword>
<dbReference type="HOGENOM" id="CLU_018816_13_3_6"/>
<dbReference type="Gene3D" id="2.40.50.100">
    <property type="match status" value="1"/>
</dbReference>
<dbReference type="Pfam" id="PF25975">
    <property type="entry name" value="CzcB_C"/>
    <property type="match status" value="1"/>
</dbReference>
<organism evidence="7 8">
    <name type="scientific">Legionella fallonii LLAP-10</name>
    <dbReference type="NCBI Taxonomy" id="1212491"/>
    <lineage>
        <taxon>Bacteria</taxon>
        <taxon>Pseudomonadati</taxon>
        <taxon>Pseudomonadota</taxon>
        <taxon>Gammaproteobacteria</taxon>
        <taxon>Legionellales</taxon>
        <taxon>Legionellaceae</taxon>
        <taxon>Legionella</taxon>
    </lineage>
</organism>
<keyword evidence="3" id="KW-0472">Membrane</keyword>
<dbReference type="InterPro" id="IPR051909">
    <property type="entry name" value="MFP_Cation_Efflux"/>
</dbReference>
<evidence type="ECO:0000259" key="5">
    <source>
        <dbReference type="Pfam" id="PF25973"/>
    </source>
</evidence>
<dbReference type="InterPro" id="IPR006143">
    <property type="entry name" value="RND_pump_MFP"/>
</dbReference>
<comment type="similarity">
    <text evidence="1">Belongs to the membrane fusion protein (MFP) (TC 8.A.1) family.</text>
</comment>
<protein>
    <submittedName>
        <fullName evidence="7">RND family efflux transporter</fullName>
    </submittedName>
</protein>
<dbReference type="Gene3D" id="1.10.287.470">
    <property type="entry name" value="Helix hairpin bin"/>
    <property type="match status" value="1"/>
</dbReference>
<feature type="transmembrane region" description="Helical" evidence="3">
    <location>
        <begin position="21"/>
        <end position="43"/>
    </location>
</feature>
<gene>
    <name evidence="7" type="ORF">LFA_3394</name>
</gene>
<evidence type="ECO:0000256" key="2">
    <source>
        <dbReference type="ARBA" id="ARBA00022448"/>
    </source>
</evidence>
<feature type="domain" description="CzcB-like C-terminal circularly permuted SH3-like" evidence="6">
    <location>
        <begin position="326"/>
        <end position="381"/>
    </location>
</feature>
<evidence type="ECO:0000256" key="3">
    <source>
        <dbReference type="SAM" id="Phobius"/>
    </source>
</evidence>
<dbReference type="InterPro" id="IPR058647">
    <property type="entry name" value="BSH_CzcB-like"/>
</dbReference>
<name>A0A098G9R4_9GAMM</name>
<accession>A0A098G9R4</accession>
<feature type="domain" description="CzcB-like barrel-sandwich hybrid" evidence="5">
    <location>
        <begin position="103"/>
        <end position="234"/>
    </location>
</feature>
<dbReference type="RefSeq" id="WP_052674006.1">
    <property type="nucleotide sequence ID" value="NZ_LN614827.1"/>
</dbReference>
<reference evidence="8" key="1">
    <citation type="submission" date="2014-09" db="EMBL/GenBank/DDBJ databases">
        <authorList>
            <person name="Gomez-Valero L."/>
        </authorList>
    </citation>
    <scope>NUCLEOTIDE SEQUENCE [LARGE SCALE GENOMIC DNA]</scope>
    <source>
        <strain evidence="8">ATCC700992</strain>
    </source>
</reference>
<dbReference type="SUPFAM" id="SSF111369">
    <property type="entry name" value="HlyD-like secretion proteins"/>
    <property type="match status" value="1"/>
</dbReference>
<dbReference type="EMBL" id="LN614827">
    <property type="protein sequence ID" value="CEG58727.1"/>
    <property type="molecule type" value="Genomic_DNA"/>
</dbReference>
<evidence type="ECO:0000259" key="4">
    <source>
        <dbReference type="Pfam" id="PF25954"/>
    </source>
</evidence>
<dbReference type="STRING" id="1212491.LFA_3394"/>
<evidence type="ECO:0000256" key="1">
    <source>
        <dbReference type="ARBA" id="ARBA00009477"/>
    </source>
</evidence>